<accession>A0A5N5WNR6</accession>
<keyword evidence="1" id="KW-0472">Membrane</keyword>
<dbReference type="EMBL" id="ML732379">
    <property type="protein sequence ID" value="KAB8068682.1"/>
    <property type="molecule type" value="Genomic_DNA"/>
</dbReference>
<keyword evidence="1" id="KW-0812">Transmembrane</keyword>
<evidence type="ECO:0000313" key="3">
    <source>
        <dbReference type="Proteomes" id="UP000326565"/>
    </source>
</evidence>
<evidence type="ECO:0000313" key="2">
    <source>
        <dbReference type="EMBL" id="KAB8068682.1"/>
    </source>
</evidence>
<dbReference type="AlphaFoldDB" id="A0A5N5WNR6"/>
<organism evidence="2 3">
    <name type="scientific">Aspergillus leporis</name>
    <dbReference type="NCBI Taxonomy" id="41062"/>
    <lineage>
        <taxon>Eukaryota</taxon>
        <taxon>Fungi</taxon>
        <taxon>Dikarya</taxon>
        <taxon>Ascomycota</taxon>
        <taxon>Pezizomycotina</taxon>
        <taxon>Eurotiomycetes</taxon>
        <taxon>Eurotiomycetidae</taxon>
        <taxon>Eurotiales</taxon>
        <taxon>Aspergillaceae</taxon>
        <taxon>Aspergillus</taxon>
        <taxon>Aspergillus subgen. Circumdati</taxon>
    </lineage>
</organism>
<protein>
    <submittedName>
        <fullName evidence="2">Uncharacterized protein</fullName>
    </submittedName>
</protein>
<feature type="transmembrane region" description="Helical" evidence="1">
    <location>
        <begin position="90"/>
        <end position="113"/>
    </location>
</feature>
<keyword evidence="3" id="KW-1185">Reference proteome</keyword>
<name>A0A5N5WNR6_9EURO</name>
<reference evidence="2 3" key="1">
    <citation type="submission" date="2019-04" db="EMBL/GenBank/DDBJ databases">
        <title>Friends and foes A comparative genomics study of 23 Aspergillus species from section Flavi.</title>
        <authorList>
            <consortium name="DOE Joint Genome Institute"/>
            <person name="Kjaerbolling I."/>
            <person name="Vesth T."/>
            <person name="Frisvad J.C."/>
            <person name="Nybo J.L."/>
            <person name="Theobald S."/>
            <person name="Kildgaard S."/>
            <person name="Isbrandt T."/>
            <person name="Kuo A."/>
            <person name="Sato A."/>
            <person name="Lyhne E.K."/>
            <person name="Kogle M.E."/>
            <person name="Wiebenga A."/>
            <person name="Kun R.S."/>
            <person name="Lubbers R.J."/>
            <person name="Makela M.R."/>
            <person name="Barry K."/>
            <person name="Chovatia M."/>
            <person name="Clum A."/>
            <person name="Daum C."/>
            <person name="Haridas S."/>
            <person name="He G."/>
            <person name="LaButti K."/>
            <person name="Lipzen A."/>
            <person name="Mondo S."/>
            <person name="Riley R."/>
            <person name="Salamov A."/>
            <person name="Simmons B.A."/>
            <person name="Magnuson J.K."/>
            <person name="Henrissat B."/>
            <person name="Mortensen U.H."/>
            <person name="Larsen T.O."/>
            <person name="Devries R.P."/>
            <person name="Grigoriev I.V."/>
            <person name="Machida M."/>
            <person name="Baker S.E."/>
            <person name="Andersen M.R."/>
        </authorList>
    </citation>
    <scope>NUCLEOTIDE SEQUENCE [LARGE SCALE GENOMIC DNA]</scope>
    <source>
        <strain evidence="2 3">CBS 151.66</strain>
    </source>
</reference>
<dbReference type="Proteomes" id="UP000326565">
    <property type="component" value="Unassembled WGS sequence"/>
</dbReference>
<keyword evidence="1" id="KW-1133">Transmembrane helix</keyword>
<evidence type="ECO:0000256" key="1">
    <source>
        <dbReference type="SAM" id="Phobius"/>
    </source>
</evidence>
<dbReference type="OrthoDB" id="10526733at2759"/>
<proteinExistence type="predicted"/>
<gene>
    <name evidence="2" type="ORF">BDV29DRAFT_184118</name>
</gene>
<sequence>MLSAVEYHPAEYLLRLTLNVPSSCHDVSTMSAFYYFARSSRGIKVLRLPPLYALEAYTTERLLTNLFLIPSFPPISLSLHPCTTMGLLKILLKAILIPIVLLLVISVVVVFAIKKRRSCKEKERILENSFQPPLIVQWAPGPEAIQKPAPIAYVPNAQPTAEPGPKNL</sequence>